<evidence type="ECO:0008006" key="3">
    <source>
        <dbReference type="Google" id="ProtNLM"/>
    </source>
</evidence>
<dbReference type="InParanoid" id="A0A369JJC6"/>
<reference evidence="1" key="1">
    <citation type="submission" date="2018-04" db="EMBL/GenBank/DDBJ databases">
        <title>Whole genome sequencing of Hypsizygus marmoreus.</title>
        <authorList>
            <person name="Choi I.-G."/>
            <person name="Min B."/>
            <person name="Kim J.-G."/>
            <person name="Kim S."/>
            <person name="Oh Y.-L."/>
            <person name="Kong W.-S."/>
            <person name="Park H."/>
            <person name="Jeong J."/>
            <person name="Song E.-S."/>
        </authorList>
    </citation>
    <scope>NUCLEOTIDE SEQUENCE [LARGE SCALE GENOMIC DNA]</scope>
    <source>
        <strain evidence="1">51987-8</strain>
    </source>
</reference>
<accession>A0A369JJC6</accession>
<proteinExistence type="predicted"/>
<name>A0A369JJC6_HYPMA</name>
<dbReference type="InterPro" id="IPR036047">
    <property type="entry name" value="F-box-like_dom_sf"/>
</dbReference>
<organism evidence="1 2">
    <name type="scientific">Hypsizygus marmoreus</name>
    <name type="common">White beech mushroom</name>
    <name type="synonym">Agaricus marmoreus</name>
    <dbReference type="NCBI Taxonomy" id="39966"/>
    <lineage>
        <taxon>Eukaryota</taxon>
        <taxon>Fungi</taxon>
        <taxon>Dikarya</taxon>
        <taxon>Basidiomycota</taxon>
        <taxon>Agaricomycotina</taxon>
        <taxon>Agaricomycetes</taxon>
        <taxon>Agaricomycetidae</taxon>
        <taxon>Agaricales</taxon>
        <taxon>Tricholomatineae</taxon>
        <taxon>Lyophyllaceae</taxon>
        <taxon>Hypsizygus</taxon>
    </lineage>
</organism>
<dbReference type="EMBL" id="LUEZ02000080">
    <property type="protein sequence ID" value="RDB19504.1"/>
    <property type="molecule type" value="Genomic_DNA"/>
</dbReference>
<dbReference type="Proteomes" id="UP000076154">
    <property type="component" value="Unassembled WGS sequence"/>
</dbReference>
<protein>
    <recommendedName>
        <fullName evidence="3">F-box domain-containing protein</fullName>
    </recommendedName>
</protein>
<evidence type="ECO:0000313" key="2">
    <source>
        <dbReference type="Proteomes" id="UP000076154"/>
    </source>
</evidence>
<dbReference type="OrthoDB" id="3219396at2759"/>
<sequence length="633" mass="72362">MPLTTLLGSFLPNFLLSRFKRNSACYIFRLPLDTHVDQIFIYLHIEDILCLRRVNKAFFLLTHEPIIWKRFLANISIPLPPLRPTFRYALEATDFEIEQLVSRAISLDDNWRRPKPRITPAGVFPTHYHVLDLQLLPGGKYLLASVKDSSSTRFFIIVFCLDHPKGPHPLARLPTRSRAYHMQAKYMKFEGKHVIMVAYNIRAFEGGAPANVDPSEYNWRAEIDPPHSFHHELCVAYVNLHSLEAMTNPVIVPGEAEYTSIAQRQKGPFYQLATAVTGFRVDMVSLFEMGGKPFVSLVQLPRYVSVLQVDAKKNTTSSFRCEEVGHLTLPTLPNVIKALRALPGQNELLVIRTITVPSLTIKEGKYTNLLEIYDMPDNNEFDPVSPKARFYIGRDEVTRFHISDYGIPSKNGETIYTLRHDTHPPPPISIYAETTLLKHGTKHWLLWPGYKETPATRTKPATKTFHYDLEHVCEQSEDTCDTTHVPCILPGAYRALIYTVDHADRTDTPGILTLKRYVNPEVQPEGYPIPRVDRSTSVLRRDHPPVPEDKYTALELDAHVMQTYQRGGLGAIAWDEGSGRVCVATGNSENIEMWDFACVERTDMRFEQWKRNQEFVVHDRYDNETGALVVPPW</sequence>
<dbReference type="AlphaFoldDB" id="A0A369JJC6"/>
<comment type="caution">
    <text evidence="1">The sequence shown here is derived from an EMBL/GenBank/DDBJ whole genome shotgun (WGS) entry which is preliminary data.</text>
</comment>
<dbReference type="SUPFAM" id="SSF81383">
    <property type="entry name" value="F-box domain"/>
    <property type="match status" value="1"/>
</dbReference>
<evidence type="ECO:0000313" key="1">
    <source>
        <dbReference type="EMBL" id="RDB19504.1"/>
    </source>
</evidence>
<gene>
    <name evidence="1" type="ORF">Hypma_013473</name>
</gene>
<keyword evidence="2" id="KW-1185">Reference proteome</keyword>